<gene>
    <name evidence="1" type="ORF">KF715C_pA5030</name>
</gene>
<dbReference type="EMBL" id="AP015030">
    <property type="protein sequence ID" value="BAW27008.1"/>
    <property type="molecule type" value="Genomic_DNA"/>
</dbReference>
<geneLocation type="plasmid" evidence="2">
    <name>pkf715a dna</name>
</geneLocation>
<organism evidence="1 2">
    <name type="scientific">Pseudomonas putida</name>
    <name type="common">Arthrobacter siderocapsulatus</name>
    <dbReference type="NCBI Taxonomy" id="303"/>
    <lineage>
        <taxon>Bacteria</taxon>
        <taxon>Pseudomonadati</taxon>
        <taxon>Pseudomonadota</taxon>
        <taxon>Gammaproteobacteria</taxon>
        <taxon>Pseudomonadales</taxon>
        <taxon>Pseudomonadaceae</taxon>
        <taxon>Pseudomonas</taxon>
    </lineage>
</organism>
<dbReference type="Proteomes" id="UP000218731">
    <property type="component" value="Plasmid pKF715A"/>
</dbReference>
<reference evidence="1 2" key="1">
    <citation type="submission" date="2015-11" db="EMBL/GenBank/DDBJ databases">
        <title>Complete genome sequencing of a biphenyl-degrading bacterium, Pseudomonas putida KF715 (=NBRC110667).</title>
        <authorList>
            <person name="Suenaga H."/>
            <person name="Fujihara N."/>
            <person name="Watanabe T."/>
            <person name="Hirose J."/>
            <person name="Kimura N."/>
            <person name="Yamazoe A."/>
            <person name="Hosoyama A."/>
            <person name="Shimodaira J."/>
            <person name="Furukawa K."/>
        </authorList>
    </citation>
    <scope>NUCLEOTIDE SEQUENCE [LARGE SCALE GENOMIC DNA]</scope>
    <source>
        <strain evidence="1 2">KF715</strain>
        <plasmid evidence="2">Plasmid pkf715a dna</plasmid>
    </source>
</reference>
<evidence type="ECO:0000313" key="1">
    <source>
        <dbReference type="EMBL" id="BAW27008.1"/>
    </source>
</evidence>
<proteinExistence type="predicted"/>
<dbReference type="AlphaFoldDB" id="A0A1L7NNF4"/>
<keyword evidence="1" id="KW-0614">Plasmid</keyword>
<sequence>MKGRRKVKSDRWSKKLQLEVYARELLQGRSDKQGRFIDIAVKSGKNAEPVGRLAG</sequence>
<name>A0A1L7NNF4_PSEPU</name>
<accession>A0A1L7NNF4</accession>
<evidence type="ECO:0000313" key="2">
    <source>
        <dbReference type="Proteomes" id="UP000218731"/>
    </source>
</evidence>
<protein>
    <submittedName>
        <fullName evidence="1">Inositol monophosphatase/fructose-1,6-bisphosphatase family protein</fullName>
    </submittedName>
</protein>